<dbReference type="EMBL" id="JACJIP010000037">
    <property type="protein sequence ID" value="MBA9087885.1"/>
    <property type="molecule type" value="Genomic_DNA"/>
</dbReference>
<evidence type="ECO:0000313" key="3">
    <source>
        <dbReference type="Proteomes" id="UP000567067"/>
    </source>
</evidence>
<keyword evidence="1" id="KW-0812">Transmembrane</keyword>
<keyword evidence="1" id="KW-0472">Membrane</keyword>
<gene>
    <name evidence="2" type="ORF">FHR92_004378</name>
</gene>
<accession>A0A7W3SX53</accession>
<evidence type="ECO:0000256" key="1">
    <source>
        <dbReference type="SAM" id="Phobius"/>
    </source>
</evidence>
<organism evidence="2 3">
    <name type="scientific">Fontibacillus solani</name>
    <dbReference type="NCBI Taxonomy" id="1572857"/>
    <lineage>
        <taxon>Bacteria</taxon>
        <taxon>Bacillati</taxon>
        <taxon>Bacillota</taxon>
        <taxon>Bacilli</taxon>
        <taxon>Bacillales</taxon>
        <taxon>Paenibacillaceae</taxon>
        <taxon>Fontibacillus</taxon>
    </lineage>
</organism>
<keyword evidence="1" id="KW-1133">Transmembrane helix</keyword>
<keyword evidence="3" id="KW-1185">Reference proteome</keyword>
<feature type="transmembrane region" description="Helical" evidence="1">
    <location>
        <begin position="7"/>
        <end position="29"/>
    </location>
</feature>
<comment type="caution">
    <text evidence="2">The sequence shown here is derived from an EMBL/GenBank/DDBJ whole genome shotgun (WGS) entry which is preliminary data.</text>
</comment>
<evidence type="ECO:0000313" key="2">
    <source>
        <dbReference type="EMBL" id="MBA9087885.1"/>
    </source>
</evidence>
<protein>
    <submittedName>
        <fullName evidence="2">Uncharacterized protein</fullName>
    </submittedName>
</protein>
<feature type="transmembrane region" description="Helical" evidence="1">
    <location>
        <begin position="35"/>
        <end position="53"/>
    </location>
</feature>
<dbReference type="AlphaFoldDB" id="A0A7W3SX53"/>
<reference evidence="2 3" key="1">
    <citation type="submission" date="2020-08" db="EMBL/GenBank/DDBJ databases">
        <title>Genomic Encyclopedia of Type Strains, Phase III (KMG-III): the genomes of soil and plant-associated and newly described type strains.</title>
        <authorList>
            <person name="Whitman W."/>
        </authorList>
    </citation>
    <scope>NUCLEOTIDE SEQUENCE [LARGE SCALE GENOMIC DNA]</scope>
    <source>
        <strain evidence="2 3">CECT 8693</strain>
    </source>
</reference>
<proteinExistence type="predicted"/>
<sequence>MKKLLQPFGYVNFIISMTALISWIIVLFIHGIIGVYAWFAIKFLIPFLGVIIFY</sequence>
<dbReference type="Proteomes" id="UP000567067">
    <property type="component" value="Unassembled WGS sequence"/>
</dbReference>
<name>A0A7W3SX53_9BACL</name>